<dbReference type="SUPFAM" id="SSF52768">
    <property type="entry name" value="Arginase/deacetylase"/>
    <property type="match status" value="1"/>
</dbReference>
<dbReference type="GO" id="GO:0033389">
    <property type="term" value="P:putrescine biosynthetic process from arginine, via agmatine"/>
    <property type="evidence" value="ECO:0007669"/>
    <property type="project" value="TreeGrafter"/>
</dbReference>
<keyword evidence="1 3" id="KW-0479">Metal-binding</keyword>
<evidence type="ECO:0000313" key="6">
    <source>
        <dbReference type="Proteomes" id="UP000184052"/>
    </source>
</evidence>
<dbReference type="STRING" id="1121476.SAMN02745751_02116"/>
<protein>
    <submittedName>
        <fullName evidence="5">Formiminoglutamase</fullName>
    </submittedName>
</protein>
<evidence type="ECO:0000256" key="4">
    <source>
        <dbReference type="PROSITE-ProRule" id="PRU00742"/>
    </source>
</evidence>
<dbReference type="InterPro" id="IPR023696">
    <property type="entry name" value="Ureohydrolase_dom_sf"/>
</dbReference>
<feature type="binding site" evidence="3">
    <location>
        <position position="221"/>
    </location>
    <ligand>
        <name>Mn(2+)</name>
        <dbReference type="ChEBI" id="CHEBI:29035"/>
        <label>1</label>
    </ligand>
</feature>
<name>A0A1M6HUM1_9FIRM</name>
<dbReference type="GO" id="GO:0046872">
    <property type="term" value="F:metal ion binding"/>
    <property type="evidence" value="ECO:0007669"/>
    <property type="project" value="UniProtKB-KW"/>
</dbReference>
<dbReference type="Gene3D" id="3.40.800.10">
    <property type="entry name" value="Ureohydrolase domain"/>
    <property type="match status" value="1"/>
</dbReference>
<dbReference type="GO" id="GO:0008783">
    <property type="term" value="F:agmatinase activity"/>
    <property type="evidence" value="ECO:0007669"/>
    <property type="project" value="TreeGrafter"/>
</dbReference>
<keyword evidence="3" id="KW-0464">Manganese</keyword>
<keyword evidence="6" id="KW-1185">Reference proteome</keyword>
<feature type="binding site" evidence="3">
    <location>
        <position position="130"/>
    </location>
    <ligand>
        <name>Mn(2+)</name>
        <dbReference type="ChEBI" id="CHEBI:29035"/>
        <label>1</label>
    </ligand>
</feature>
<feature type="binding site" evidence="3">
    <location>
        <position position="104"/>
    </location>
    <ligand>
        <name>Mn(2+)</name>
        <dbReference type="ChEBI" id="CHEBI:29035"/>
        <label>1</label>
    </ligand>
</feature>
<dbReference type="PANTHER" id="PTHR11358:SF26">
    <property type="entry name" value="GUANIDINO ACID HYDROLASE, MITOCHONDRIAL"/>
    <property type="match status" value="1"/>
</dbReference>
<feature type="binding site" evidence="3">
    <location>
        <position position="132"/>
    </location>
    <ligand>
        <name>Mn(2+)</name>
        <dbReference type="ChEBI" id="CHEBI:29035"/>
        <label>1</label>
    </ligand>
</feature>
<dbReference type="EMBL" id="FQZL01000014">
    <property type="protein sequence ID" value="SHJ25857.1"/>
    <property type="molecule type" value="Genomic_DNA"/>
</dbReference>
<evidence type="ECO:0000256" key="3">
    <source>
        <dbReference type="PIRSR" id="PIRSR036979-1"/>
    </source>
</evidence>
<dbReference type="OrthoDB" id="9788689at2"/>
<dbReference type="AlphaFoldDB" id="A0A1M6HUM1"/>
<proteinExistence type="inferred from homology"/>
<dbReference type="InterPro" id="IPR006035">
    <property type="entry name" value="Ureohydrolase"/>
</dbReference>
<dbReference type="Proteomes" id="UP000184052">
    <property type="component" value="Unassembled WGS sequence"/>
</dbReference>
<accession>A0A1M6HUM1</accession>
<organism evidence="5 6">
    <name type="scientific">Dethiosulfatibacter aminovorans DSM 17477</name>
    <dbReference type="NCBI Taxonomy" id="1121476"/>
    <lineage>
        <taxon>Bacteria</taxon>
        <taxon>Bacillati</taxon>
        <taxon>Bacillota</taxon>
        <taxon>Tissierellia</taxon>
        <taxon>Dethiosulfatibacter</taxon>
    </lineage>
</organism>
<dbReference type="CDD" id="cd09990">
    <property type="entry name" value="Agmatinase-like"/>
    <property type="match status" value="1"/>
</dbReference>
<dbReference type="PANTHER" id="PTHR11358">
    <property type="entry name" value="ARGINASE/AGMATINASE"/>
    <property type="match status" value="1"/>
</dbReference>
<dbReference type="Pfam" id="PF00491">
    <property type="entry name" value="Arginase"/>
    <property type="match status" value="1"/>
</dbReference>
<evidence type="ECO:0000256" key="2">
    <source>
        <dbReference type="ARBA" id="ARBA00022801"/>
    </source>
</evidence>
<evidence type="ECO:0000313" key="5">
    <source>
        <dbReference type="EMBL" id="SHJ25857.1"/>
    </source>
</evidence>
<feature type="binding site" evidence="3">
    <location>
        <position position="128"/>
    </location>
    <ligand>
        <name>Mn(2+)</name>
        <dbReference type="ChEBI" id="CHEBI:29035"/>
        <label>1</label>
    </ligand>
</feature>
<feature type="binding site" evidence="3">
    <location>
        <position position="223"/>
    </location>
    <ligand>
        <name>Mn(2+)</name>
        <dbReference type="ChEBI" id="CHEBI:29035"/>
        <label>1</label>
    </ligand>
</feature>
<evidence type="ECO:0000256" key="1">
    <source>
        <dbReference type="ARBA" id="ARBA00022723"/>
    </source>
</evidence>
<dbReference type="PIRSF" id="PIRSF036979">
    <property type="entry name" value="Arginase"/>
    <property type="match status" value="1"/>
</dbReference>
<gene>
    <name evidence="5" type="ORF">SAMN02745751_02116</name>
</gene>
<sequence length="296" mass="33002">MKHKFGLYGITYDTSAGRGWPGSRYAPDSIRKAMAGVQSRMEGNKLFDVVNNKIIDYNQIDFKDFGNTDQISRYDHEKTIQEIKEEINKIFREGYTPILLGGDHSVTWPGILSLYENTSGKIGIIDLDAHLDIKDDSPVQGKYSGSSQIRRAIELERIDGKNVVEIGPRGYNYPEHFDFIRDSQMTIIPPDEVFEKGADKVAERALALASEGVDHIYLTVDIDVLDTAFAWGSGGQEPAGITSYQLSRFVKKVAPYVDIIDIVEVNPMTDHRELTSTVAANLVLDFIAAVYNAGCE</sequence>
<keyword evidence="2" id="KW-0378">Hydrolase</keyword>
<comment type="cofactor">
    <cofactor evidence="3">
        <name>Mn(2+)</name>
        <dbReference type="ChEBI" id="CHEBI:29035"/>
    </cofactor>
    <text evidence="3">Binds 2 manganese ions per subunit.</text>
</comment>
<comment type="similarity">
    <text evidence="4">Belongs to the arginase family.</text>
</comment>
<dbReference type="RefSeq" id="WP_073049549.1">
    <property type="nucleotide sequence ID" value="NZ_FQZL01000014.1"/>
</dbReference>
<reference evidence="5 6" key="1">
    <citation type="submission" date="2016-11" db="EMBL/GenBank/DDBJ databases">
        <authorList>
            <person name="Jaros S."/>
            <person name="Januszkiewicz K."/>
            <person name="Wedrychowicz H."/>
        </authorList>
    </citation>
    <scope>NUCLEOTIDE SEQUENCE [LARGE SCALE GENOMIC DNA]</scope>
    <source>
        <strain evidence="5 6">DSM 17477</strain>
    </source>
</reference>
<dbReference type="PROSITE" id="PS51409">
    <property type="entry name" value="ARGINASE_2"/>
    <property type="match status" value="1"/>
</dbReference>